<dbReference type="InterPro" id="IPR026960">
    <property type="entry name" value="RVT-Znf"/>
</dbReference>
<name>A0A8S9J6A7_BRACR</name>
<dbReference type="Pfam" id="PF13966">
    <property type="entry name" value="zf-RVT"/>
    <property type="match status" value="1"/>
</dbReference>
<accession>A0A8S9J6A7</accession>
<protein>
    <recommendedName>
        <fullName evidence="1">Reverse transcriptase zinc-binding domain-containing protein</fullName>
    </recommendedName>
</protein>
<feature type="domain" description="Reverse transcriptase zinc-binding" evidence="1">
    <location>
        <begin position="32"/>
        <end position="116"/>
    </location>
</feature>
<dbReference type="AlphaFoldDB" id="A0A8S9J6A7"/>
<evidence type="ECO:0000313" key="3">
    <source>
        <dbReference type="Proteomes" id="UP000712281"/>
    </source>
</evidence>
<evidence type="ECO:0000313" key="2">
    <source>
        <dbReference type="EMBL" id="KAF2577788.1"/>
    </source>
</evidence>
<sequence length="176" mass="20781">MVQLHIYFTSLTLTEEEDCYEWVVDDKRSLKYSTSQVYRQLRGQEAQVPWDQCVWNAKGIPRHSFLTWLFVLNRCPTRDRLCSWGLQTDATCLLCNQAPESRDHLFYRCPFSWAVWEEVAMRCNLQPQRNWDQTMIQMQSLQDQRSYFEPQTEISGGIFEIHAALVLDSCLKVEAS</sequence>
<proteinExistence type="predicted"/>
<evidence type="ECO:0000259" key="1">
    <source>
        <dbReference type="Pfam" id="PF13966"/>
    </source>
</evidence>
<dbReference type="Proteomes" id="UP000712281">
    <property type="component" value="Unassembled WGS sequence"/>
</dbReference>
<dbReference type="EMBL" id="QGKW02001660">
    <property type="protein sequence ID" value="KAF2577788.1"/>
    <property type="molecule type" value="Genomic_DNA"/>
</dbReference>
<reference evidence="2" key="1">
    <citation type="submission" date="2019-12" db="EMBL/GenBank/DDBJ databases">
        <title>Genome sequencing and annotation of Brassica cretica.</title>
        <authorList>
            <person name="Studholme D.J."/>
            <person name="Sarris P.F."/>
        </authorList>
    </citation>
    <scope>NUCLEOTIDE SEQUENCE</scope>
    <source>
        <strain evidence="2">PFS-001/15</strain>
        <tissue evidence="2">Leaf</tissue>
    </source>
</reference>
<comment type="caution">
    <text evidence="2">The sequence shown here is derived from an EMBL/GenBank/DDBJ whole genome shotgun (WGS) entry which is preliminary data.</text>
</comment>
<organism evidence="2 3">
    <name type="scientific">Brassica cretica</name>
    <name type="common">Mustard</name>
    <dbReference type="NCBI Taxonomy" id="69181"/>
    <lineage>
        <taxon>Eukaryota</taxon>
        <taxon>Viridiplantae</taxon>
        <taxon>Streptophyta</taxon>
        <taxon>Embryophyta</taxon>
        <taxon>Tracheophyta</taxon>
        <taxon>Spermatophyta</taxon>
        <taxon>Magnoliopsida</taxon>
        <taxon>eudicotyledons</taxon>
        <taxon>Gunneridae</taxon>
        <taxon>Pentapetalae</taxon>
        <taxon>rosids</taxon>
        <taxon>malvids</taxon>
        <taxon>Brassicales</taxon>
        <taxon>Brassicaceae</taxon>
        <taxon>Brassiceae</taxon>
        <taxon>Brassica</taxon>
    </lineage>
</organism>
<gene>
    <name evidence="2" type="ORF">F2Q68_00006360</name>
</gene>